<evidence type="ECO:0000313" key="4">
    <source>
        <dbReference type="Proteomes" id="UP000483432"/>
    </source>
</evidence>
<feature type="compositionally biased region" description="Low complexity" evidence="1">
    <location>
        <begin position="236"/>
        <end position="245"/>
    </location>
</feature>
<dbReference type="PANTHER" id="PTHR11102">
    <property type="entry name" value="SEL-1-LIKE PROTEIN"/>
    <property type="match status" value="1"/>
</dbReference>
<keyword evidence="2" id="KW-1133">Transmembrane helix</keyword>
<organism evidence="3 4">
    <name type="scientific">Sulfuriferula multivorans</name>
    <dbReference type="NCBI Taxonomy" id="1559896"/>
    <lineage>
        <taxon>Bacteria</taxon>
        <taxon>Pseudomonadati</taxon>
        <taxon>Pseudomonadota</taxon>
        <taxon>Betaproteobacteria</taxon>
        <taxon>Nitrosomonadales</taxon>
        <taxon>Sulfuricellaceae</taxon>
        <taxon>Sulfuriferula</taxon>
    </lineage>
</organism>
<evidence type="ECO:0000256" key="1">
    <source>
        <dbReference type="SAM" id="MobiDB-lite"/>
    </source>
</evidence>
<dbReference type="InterPro" id="IPR006597">
    <property type="entry name" value="Sel1-like"/>
</dbReference>
<name>A0A7C9NT57_9PROT</name>
<keyword evidence="2" id="KW-0812">Transmembrane</keyword>
<keyword evidence="2" id="KW-0472">Membrane</keyword>
<dbReference type="EMBL" id="JAAFGW010000038">
    <property type="protein sequence ID" value="NDP47540.1"/>
    <property type="molecule type" value="Genomic_DNA"/>
</dbReference>
<evidence type="ECO:0000313" key="3">
    <source>
        <dbReference type="EMBL" id="NDP47540.1"/>
    </source>
</evidence>
<feature type="transmembrane region" description="Helical" evidence="2">
    <location>
        <begin position="51"/>
        <end position="69"/>
    </location>
</feature>
<dbReference type="Pfam" id="PF08238">
    <property type="entry name" value="Sel1"/>
    <property type="match status" value="3"/>
</dbReference>
<gene>
    <name evidence="3" type="ORF">GZ085_03945</name>
</gene>
<dbReference type="SUPFAM" id="SSF81901">
    <property type="entry name" value="HCP-like"/>
    <property type="match status" value="1"/>
</dbReference>
<reference evidence="3 4" key="1">
    <citation type="submission" date="2019-09" db="EMBL/GenBank/DDBJ databases">
        <title>H2 Metabolism Revealed by Metagenomic Analysis in Subglacial Sediment of East Antarctica.</title>
        <authorList>
            <person name="Yang Z."/>
            <person name="Zhang Y."/>
            <person name="Lv Y."/>
            <person name="Yan W."/>
            <person name="Xiao X."/>
            <person name="Sun B."/>
            <person name="Ma H."/>
        </authorList>
    </citation>
    <scope>NUCLEOTIDE SEQUENCE [LARGE SCALE GENOMIC DNA]</scope>
    <source>
        <strain evidence="3">Bin2_2</strain>
    </source>
</reference>
<dbReference type="SMART" id="SM00671">
    <property type="entry name" value="SEL1"/>
    <property type="match status" value="3"/>
</dbReference>
<dbReference type="Gene3D" id="1.25.40.10">
    <property type="entry name" value="Tetratricopeptide repeat domain"/>
    <property type="match status" value="1"/>
</dbReference>
<accession>A0A7C9NT57</accession>
<dbReference type="PANTHER" id="PTHR11102:SF160">
    <property type="entry name" value="ERAD-ASSOCIATED E3 UBIQUITIN-PROTEIN LIGASE COMPONENT HRD3"/>
    <property type="match status" value="1"/>
</dbReference>
<dbReference type="InterPro" id="IPR050767">
    <property type="entry name" value="Sel1_AlgK"/>
</dbReference>
<dbReference type="InterPro" id="IPR011990">
    <property type="entry name" value="TPR-like_helical_dom_sf"/>
</dbReference>
<dbReference type="Proteomes" id="UP000483432">
    <property type="component" value="Unassembled WGS sequence"/>
</dbReference>
<evidence type="ECO:0000256" key="2">
    <source>
        <dbReference type="SAM" id="Phobius"/>
    </source>
</evidence>
<proteinExistence type="predicted"/>
<comment type="caution">
    <text evidence="3">The sequence shown here is derived from an EMBL/GenBank/DDBJ whole genome shotgun (WGS) entry which is preliminary data.</text>
</comment>
<feature type="region of interest" description="Disordered" evidence="1">
    <location>
        <begin position="228"/>
        <end position="252"/>
    </location>
</feature>
<sequence length="252" mass="27837">MSLVCPHCGSHQIRSAELHAHDGVRHMLFSTPRRCRTCRKRFWTANPYKPLLLLTAVAVLVGITTWFALEDSPNMSASQAPNKLPHARAAQGDAKAQLQLGLRYVEGDGVIQNDKEAAKWFALAAKQGLPEAEYHYGLMLLKGRGVVQDYKAAFNWIEKPAKRGYAKAQYSLGELYRYGTGTTINKARAYLWFNLAAAQGVDAAVKARDGLVWQLKPEQIVEMQEEARQMTRSAHTPASAPTLAPQAPPATP</sequence>
<dbReference type="AlphaFoldDB" id="A0A7C9NT57"/>
<protein>
    <submittedName>
        <fullName evidence="3">Sel1 repeat family protein</fullName>
    </submittedName>
</protein>